<dbReference type="InterPro" id="IPR002859">
    <property type="entry name" value="PKD/REJ-like"/>
</dbReference>
<protein>
    <recommendedName>
        <fullName evidence="1">PKD/REJ-like domain-containing protein</fullName>
    </recommendedName>
</protein>
<feature type="non-terminal residue" evidence="2">
    <location>
        <position position="1"/>
    </location>
</feature>
<sequence length="121" mass="13366">KNGAAELSTDNIKDQDLPNSMLIINENSLDGGANYTIKFAVISRGVTISTTKYSFETELFEYNGSCLVEPNAGVQGHTLFNIICTYIEDSSIKYEFYDKDSDESKENTIFNGRMLGTSHSG</sequence>
<dbReference type="EMBL" id="GECU01015508">
    <property type="protein sequence ID" value="JAS92198.1"/>
    <property type="molecule type" value="Transcribed_RNA"/>
</dbReference>
<evidence type="ECO:0000259" key="1">
    <source>
        <dbReference type="Pfam" id="PF02010"/>
    </source>
</evidence>
<organism evidence="2">
    <name type="scientific">Homalodisca liturata</name>
    <dbReference type="NCBI Taxonomy" id="320908"/>
    <lineage>
        <taxon>Eukaryota</taxon>
        <taxon>Metazoa</taxon>
        <taxon>Ecdysozoa</taxon>
        <taxon>Arthropoda</taxon>
        <taxon>Hexapoda</taxon>
        <taxon>Insecta</taxon>
        <taxon>Pterygota</taxon>
        <taxon>Neoptera</taxon>
        <taxon>Paraneoptera</taxon>
        <taxon>Hemiptera</taxon>
        <taxon>Auchenorrhyncha</taxon>
        <taxon>Membracoidea</taxon>
        <taxon>Cicadellidae</taxon>
        <taxon>Cicadellinae</taxon>
        <taxon>Proconiini</taxon>
        <taxon>Homalodisca</taxon>
    </lineage>
</organism>
<proteinExistence type="predicted"/>
<evidence type="ECO:0000313" key="2">
    <source>
        <dbReference type="EMBL" id="JAS92198.1"/>
    </source>
</evidence>
<gene>
    <name evidence="2" type="ORF">g.59207</name>
</gene>
<feature type="non-terminal residue" evidence="2">
    <location>
        <position position="121"/>
    </location>
</feature>
<dbReference type="AlphaFoldDB" id="A0A1B6IZ23"/>
<accession>A0A1B6IZ23</accession>
<reference evidence="2" key="1">
    <citation type="submission" date="2015-11" db="EMBL/GenBank/DDBJ databases">
        <title>De novo transcriptome assembly of four potential Pierce s Disease insect vectors from Arizona vineyards.</title>
        <authorList>
            <person name="Tassone E.E."/>
        </authorList>
    </citation>
    <scope>NUCLEOTIDE SEQUENCE</scope>
</reference>
<feature type="domain" description="PKD/REJ-like" evidence="1">
    <location>
        <begin position="18"/>
        <end position="112"/>
    </location>
</feature>
<dbReference type="Pfam" id="PF02010">
    <property type="entry name" value="REJ"/>
    <property type="match status" value="1"/>
</dbReference>
<name>A0A1B6IZ23_9HEMI</name>